<feature type="region of interest" description="Disordered" evidence="10">
    <location>
        <begin position="1"/>
        <end position="20"/>
    </location>
</feature>
<organism evidence="11 12">
    <name type="scientific">Nakamurella flava</name>
    <dbReference type="NCBI Taxonomy" id="2576308"/>
    <lineage>
        <taxon>Bacteria</taxon>
        <taxon>Bacillati</taxon>
        <taxon>Actinomycetota</taxon>
        <taxon>Actinomycetes</taxon>
        <taxon>Nakamurellales</taxon>
        <taxon>Nakamurellaceae</taxon>
        <taxon>Nakamurella</taxon>
    </lineage>
</organism>
<gene>
    <name evidence="11" type="ORF">FDO65_11580</name>
</gene>
<dbReference type="AlphaFoldDB" id="A0A4U6QG30"/>
<evidence type="ECO:0000256" key="1">
    <source>
        <dbReference type="ARBA" id="ARBA00004496"/>
    </source>
</evidence>
<dbReference type="OrthoDB" id="5198800at2"/>
<evidence type="ECO:0000256" key="8">
    <source>
        <dbReference type="ARBA" id="ARBA00031737"/>
    </source>
</evidence>
<dbReference type="Gene3D" id="6.10.250.660">
    <property type="match status" value="1"/>
</dbReference>
<keyword evidence="5" id="KW-0132">Cell division</keyword>
<comment type="subcellular location">
    <subcellularLocation>
        <location evidence="1">Cytoplasm</location>
    </subcellularLocation>
</comment>
<keyword evidence="6 9" id="KW-0175">Coiled coil</keyword>
<reference evidence="11 12" key="1">
    <citation type="submission" date="2019-05" db="EMBL/GenBank/DDBJ databases">
        <title>Nakamurella sp. N5BH11, whole genome shotgun sequence.</title>
        <authorList>
            <person name="Tuo L."/>
        </authorList>
    </citation>
    <scope>NUCLEOTIDE SEQUENCE [LARGE SCALE GENOMIC DNA]</scope>
    <source>
        <strain evidence="11 12">N5BH11</strain>
    </source>
</reference>
<dbReference type="RefSeq" id="WP_137449879.1">
    <property type="nucleotide sequence ID" value="NZ_SZZH01000002.1"/>
</dbReference>
<dbReference type="GO" id="GO:0051301">
    <property type="term" value="P:cell division"/>
    <property type="evidence" value="ECO:0007669"/>
    <property type="project" value="UniProtKB-KW"/>
</dbReference>
<accession>A0A4U6QG30</accession>
<feature type="compositionally biased region" description="Low complexity" evidence="10">
    <location>
        <begin position="262"/>
        <end position="274"/>
    </location>
</feature>
<feature type="coiled-coil region" evidence="9">
    <location>
        <begin position="53"/>
        <end position="80"/>
    </location>
</feature>
<keyword evidence="7" id="KW-0131">Cell cycle</keyword>
<keyword evidence="4" id="KW-0963">Cytoplasm</keyword>
<dbReference type="InterPro" id="IPR019933">
    <property type="entry name" value="DivIVA_domain"/>
</dbReference>
<comment type="similarity">
    <text evidence="2">Belongs to the DivIVA family.</text>
</comment>
<feature type="compositionally biased region" description="Low complexity" evidence="10">
    <location>
        <begin position="210"/>
        <end position="224"/>
    </location>
</feature>
<feature type="coiled-coil region" evidence="9">
    <location>
        <begin position="112"/>
        <end position="179"/>
    </location>
</feature>
<feature type="region of interest" description="Disordered" evidence="10">
    <location>
        <begin position="210"/>
        <end position="288"/>
    </location>
</feature>
<evidence type="ECO:0000256" key="6">
    <source>
        <dbReference type="ARBA" id="ARBA00023054"/>
    </source>
</evidence>
<feature type="compositionally biased region" description="Low complexity" evidence="10">
    <location>
        <begin position="236"/>
        <end position="252"/>
    </location>
</feature>
<evidence type="ECO:0000313" key="12">
    <source>
        <dbReference type="Proteomes" id="UP000306985"/>
    </source>
</evidence>
<evidence type="ECO:0000256" key="10">
    <source>
        <dbReference type="SAM" id="MobiDB-lite"/>
    </source>
</evidence>
<sequence length="288" mass="31032">MTSAIHPDGAPGTGAPITGRDIHTVTFAGAKGRNQGYDTEEVDAFLERCADGVERLHADLAAARAEIAQLRDKMDRDSRSTEVEQAISVLTTAQQTADQTVADADDYSRRVMAEAQSTYEDARRNAAVLEQEAEEKARAVYDEALQRAVSISRENADYVELLEQNAAAAQQRLEQQTMYLRTLRDSTRTQMESFLEGLLDHLATEYGKADPAAAQAASPASTRSGARRGRRRTAERAALARGAAGRNGSRPSTEASTVTAGRSSSPAAPRATPTVLPQQRGPVDPYGR</sequence>
<evidence type="ECO:0000256" key="9">
    <source>
        <dbReference type="SAM" id="Coils"/>
    </source>
</evidence>
<dbReference type="InterPro" id="IPR007793">
    <property type="entry name" value="DivIVA_fam"/>
</dbReference>
<evidence type="ECO:0000256" key="4">
    <source>
        <dbReference type="ARBA" id="ARBA00022490"/>
    </source>
</evidence>
<evidence type="ECO:0000256" key="2">
    <source>
        <dbReference type="ARBA" id="ARBA00009008"/>
    </source>
</evidence>
<dbReference type="NCBIfam" id="TIGR03544">
    <property type="entry name" value="DivI1A_domain"/>
    <property type="match status" value="1"/>
</dbReference>
<evidence type="ECO:0000256" key="7">
    <source>
        <dbReference type="ARBA" id="ARBA00023306"/>
    </source>
</evidence>
<proteinExistence type="inferred from homology"/>
<dbReference type="PANTHER" id="PTHR35794:SF2">
    <property type="entry name" value="CELL DIVISION PROTEIN DIVIVA"/>
    <property type="match status" value="1"/>
</dbReference>
<comment type="caution">
    <text evidence="11">The sequence shown here is derived from an EMBL/GenBank/DDBJ whole genome shotgun (WGS) entry which is preliminary data.</text>
</comment>
<protein>
    <recommendedName>
        <fullName evidence="3">Cell wall synthesis protein Wag31</fullName>
    </recommendedName>
    <alternativeName>
        <fullName evidence="8">Antigen 84</fullName>
    </alternativeName>
</protein>
<evidence type="ECO:0000313" key="11">
    <source>
        <dbReference type="EMBL" id="TKV59257.1"/>
    </source>
</evidence>
<dbReference type="EMBL" id="SZZH01000002">
    <property type="protein sequence ID" value="TKV59257.1"/>
    <property type="molecule type" value="Genomic_DNA"/>
</dbReference>
<dbReference type="GO" id="GO:0005737">
    <property type="term" value="C:cytoplasm"/>
    <property type="evidence" value="ECO:0007669"/>
    <property type="project" value="UniProtKB-SubCell"/>
</dbReference>
<dbReference type="Proteomes" id="UP000306985">
    <property type="component" value="Unassembled WGS sequence"/>
</dbReference>
<evidence type="ECO:0000256" key="3">
    <source>
        <dbReference type="ARBA" id="ARBA00018787"/>
    </source>
</evidence>
<dbReference type="PANTHER" id="PTHR35794">
    <property type="entry name" value="CELL DIVISION PROTEIN DIVIVA"/>
    <property type="match status" value="1"/>
</dbReference>
<evidence type="ECO:0000256" key="5">
    <source>
        <dbReference type="ARBA" id="ARBA00022618"/>
    </source>
</evidence>
<keyword evidence="12" id="KW-1185">Reference proteome</keyword>
<name>A0A4U6QG30_9ACTN</name>
<dbReference type="Pfam" id="PF05103">
    <property type="entry name" value="DivIVA"/>
    <property type="match status" value="1"/>
</dbReference>